<gene>
    <name evidence="1" type="ORF">GCM10008090_20920</name>
</gene>
<dbReference type="SUPFAM" id="SSF52540">
    <property type="entry name" value="P-loop containing nucleoside triphosphate hydrolases"/>
    <property type="match status" value="1"/>
</dbReference>
<name>A0A918RV05_9GAMM</name>
<dbReference type="AlphaFoldDB" id="A0A918RV05"/>
<organism evidence="1 2">
    <name type="scientific">Arenicella chitinivorans</name>
    <dbReference type="NCBI Taxonomy" id="1329800"/>
    <lineage>
        <taxon>Bacteria</taxon>
        <taxon>Pseudomonadati</taxon>
        <taxon>Pseudomonadota</taxon>
        <taxon>Gammaproteobacteria</taxon>
        <taxon>Arenicellales</taxon>
        <taxon>Arenicellaceae</taxon>
        <taxon>Arenicella</taxon>
    </lineage>
</organism>
<reference evidence="1" key="1">
    <citation type="journal article" date="2014" name="Int. J. Syst. Evol. Microbiol.">
        <title>Complete genome sequence of Corynebacterium casei LMG S-19264T (=DSM 44701T), isolated from a smear-ripened cheese.</title>
        <authorList>
            <consortium name="US DOE Joint Genome Institute (JGI-PGF)"/>
            <person name="Walter F."/>
            <person name="Albersmeier A."/>
            <person name="Kalinowski J."/>
            <person name="Ruckert C."/>
        </authorList>
    </citation>
    <scope>NUCLEOTIDE SEQUENCE</scope>
    <source>
        <strain evidence="1">KCTC 12711</strain>
    </source>
</reference>
<protein>
    <submittedName>
        <fullName evidence="1">Cell division protein ZipA</fullName>
    </submittedName>
</protein>
<evidence type="ECO:0000313" key="1">
    <source>
        <dbReference type="EMBL" id="GHA10983.1"/>
    </source>
</evidence>
<keyword evidence="1" id="KW-0131">Cell cycle</keyword>
<dbReference type="GO" id="GO:0051301">
    <property type="term" value="P:cell division"/>
    <property type="evidence" value="ECO:0007669"/>
    <property type="project" value="UniProtKB-KW"/>
</dbReference>
<dbReference type="Pfam" id="PF13671">
    <property type="entry name" value="AAA_33"/>
    <property type="match status" value="1"/>
</dbReference>
<sequence>MEKGELVFFCGKMGAGKSTKAAEVARDKNAVLLSEDEWLESLYPNKVRSLEDYIKYSNLLKPQIKKLVQSILASGTDVVMDFPANTVAQRAWFRGIFSEVGAPHRMMYLDKPDDVCLAQIAKRRIEQPNRADTDTAEMFEAITKFFSEPKSVEGFNITTIV</sequence>
<keyword evidence="1" id="KW-0132">Cell division</keyword>
<dbReference type="Gene3D" id="3.40.50.300">
    <property type="entry name" value="P-loop containing nucleotide triphosphate hydrolases"/>
    <property type="match status" value="1"/>
</dbReference>
<dbReference type="RefSeq" id="WP_189400633.1">
    <property type="nucleotide sequence ID" value="NZ_BMXA01000003.1"/>
</dbReference>
<keyword evidence="2" id="KW-1185">Reference proteome</keyword>
<comment type="caution">
    <text evidence="1">The sequence shown here is derived from an EMBL/GenBank/DDBJ whole genome shotgun (WGS) entry which is preliminary data.</text>
</comment>
<dbReference type="InterPro" id="IPR027417">
    <property type="entry name" value="P-loop_NTPase"/>
</dbReference>
<proteinExistence type="predicted"/>
<reference evidence="1" key="2">
    <citation type="submission" date="2020-09" db="EMBL/GenBank/DDBJ databases">
        <authorList>
            <person name="Sun Q."/>
            <person name="Kim S."/>
        </authorList>
    </citation>
    <scope>NUCLEOTIDE SEQUENCE</scope>
    <source>
        <strain evidence="1">KCTC 12711</strain>
    </source>
</reference>
<dbReference type="EMBL" id="BMXA01000003">
    <property type="protein sequence ID" value="GHA10983.1"/>
    <property type="molecule type" value="Genomic_DNA"/>
</dbReference>
<accession>A0A918RV05</accession>
<dbReference type="Proteomes" id="UP000614811">
    <property type="component" value="Unassembled WGS sequence"/>
</dbReference>
<evidence type="ECO:0000313" key="2">
    <source>
        <dbReference type="Proteomes" id="UP000614811"/>
    </source>
</evidence>